<feature type="zinc finger region" description="dksA C4-type" evidence="4">
    <location>
        <begin position="91"/>
        <end position="115"/>
    </location>
</feature>
<comment type="caution">
    <text evidence="7">The sequence shown here is derived from an EMBL/GenBank/DDBJ whole genome shotgun (WGS) entry which is preliminary data.</text>
</comment>
<dbReference type="Pfam" id="PF01258">
    <property type="entry name" value="zf-dskA_traR"/>
    <property type="match status" value="1"/>
</dbReference>
<evidence type="ECO:0000256" key="3">
    <source>
        <dbReference type="ARBA" id="ARBA00022833"/>
    </source>
</evidence>
<dbReference type="Proteomes" id="UP000178656">
    <property type="component" value="Unassembled WGS sequence"/>
</dbReference>
<dbReference type="PANTHER" id="PTHR33823:SF4">
    <property type="entry name" value="GENERAL STRESS PROTEIN 16O"/>
    <property type="match status" value="1"/>
</dbReference>
<accession>A0A1F5TDS0</accession>
<dbReference type="SUPFAM" id="SSF57716">
    <property type="entry name" value="Glucocorticoid receptor-like (DNA-binding domain)"/>
    <property type="match status" value="1"/>
</dbReference>
<dbReference type="Gene3D" id="1.20.120.910">
    <property type="entry name" value="DksA, coiled-coil domain"/>
    <property type="match status" value="1"/>
</dbReference>
<name>A0A1F5TDS0_9BACT</name>
<evidence type="ECO:0000259" key="6">
    <source>
        <dbReference type="Pfam" id="PF01258"/>
    </source>
</evidence>
<evidence type="ECO:0000256" key="2">
    <source>
        <dbReference type="ARBA" id="ARBA00022771"/>
    </source>
</evidence>
<evidence type="ECO:0000313" key="7">
    <source>
        <dbReference type="EMBL" id="OGF37120.1"/>
    </source>
</evidence>
<dbReference type="GO" id="GO:0008270">
    <property type="term" value="F:zinc ion binding"/>
    <property type="evidence" value="ECO:0007669"/>
    <property type="project" value="UniProtKB-KW"/>
</dbReference>
<organism evidence="7 8">
    <name type="scientific">Candidatus Falkowbacteria bacterium RIFOXYC2_FULL_48_21</name>
    <dbReference type="NCBI Taxonomy" id="1798005"/>
    <lineage>
        <taxon>Bacteria</taxon>
        <taxon>Candidatus Falkowiibacteriota</taxon>
    </lineage>
</organism>
<keyword evidence="1" id="KW-0479">Metal-binding</keyword>
<feature type="domain" description="Zinc finger DksA/TraR C4-type" evidence="6">
    <location>
        <begin position="88"/>
        <end position="118"/>
    </location>
</feature>
<evidence type="ECO:0000313" key="8">
    <source>
        <dbReference type="Proteomes" id="UP000178656"/>
    </source>
</evidence>
<evidence type="ECO:0000256" key="1">
    <source>
        <dbReference type="ARBA" id="ARBA00022723"/>
    </source>
</evidence>
<dbReference type="PROSITE" id="PS51128">
    <property type="entry name" value="ZF_DKSA_2"/>
    <property type="match status" value="1"/>
</dbReference>
<evidence type="ECO:0000256" key="4">
    <source>
        <dbReference type="PROSITE-ProRule" id="PRU00510"/>
    </source>
</evidence>
<keyword evidence="3" id="KW-0862">Zinc</keyword>
<dbReference type="SUPFAM" id="SSF109635">
    <property type="entry name" value="DnaK suppressor protein DksA, alpha-hairpin domain"/>
    <property type="match status" value="1"/>
</dbReference>
<proteinExistence type="predicted"/>
<dbReference type="EMBL" id="MFGM01000025">
    <property type="protein sequence ID" value="OGF37120.1"/>
    <property type="molecule type" value="Genomic_DNA"/>
</dbReference>
<gene>
    <name evidence="7" type="ORF">A2482_00165</name>
</gene>
<dbReference type="AlphaFoldDB" id="A0A1F5TDS0"/>
<dbReference type="PANTHER" id="PTHR33823">
    <property type="entry name" value="RNA POLYMERASE-BINDING TRANSCRIPTION FACTOR DKSA-RELATED"/>
    <property type="match status" value="1"/>
</dbReference>
<dbReference type="InterPro" id="IPR037187">
    <property type="entry name" value="DnaK_N"/>
</dbReference>
<dbReference type="InterPro" id="IPR000962">
    <property type="entry name" value="Znf_DskA_TraR"/>
</dbReference>
<protein>
    <recommendedName>
        <fullName evidence="6">Zinc finger DksA/TraR C4-type domain-containing protein</fullName>
    </recommendedName>
</protein>
<reference evidence="7 8" key="1">
    <citation type="journal article" date="2016" name="Nat. Commun.">
        <title>Thousands of microbial genomes shed light on interconnected biogeochemical processes in an aquifer system.</title>
        <authorList>
            <person name="Anantharaman K."/>
            <person name="Brown C.T."/>
            <person name="Hug L.A."/>
            <person name="Sharon I."/>
            <person name="Castelle C.J."/>
            <person name="Probst A.J."/>
            <person name="Thomas B.C."/>
            <person name="Singh A."/>
            <person name="Wilkins M.J."/>
            <person name="Karaoz U."/>
            <person name="Brodie E.L."/>
            <person name="Williams K.H."/>
            <person name="Hubbard S.S."/>
            <person name="Banfield J.F."/>
        </authorList>
    </citation>
    <scope>NUCLEOTIDE SEQUENCE [LARGE SCALE GENOMIC DNA]</scope>
</reference>
<feature type="coiled-coil region" evidence="5">
    <location>
        <begin position="3"/>
        <end position="30"/>
    </location>
</feature>
<keyword evidence="5" id="KW-0175">Coiled coil</keyword>
<sequence>MNKKDLQEIQKKLLEEKSNLEAELSKIAKKNPRNKEDYQAEFEEIGHDESDSSQEVAKYGLNLTLEKTLEKSLHDVGKALDRIKKSGYGICKYCHQEIDVKRLKARPTSSACISCKTKLKTL</sequence>
<evidence type="ECO:0000256" key="5">
    <source>
        <dbReference type="SAM" id="Coils"/>
    </source>
</evidence>
<keyword evidence="2" id="KW-0863">Zinc-finger</keyword>